<dbReference type="EC" id="4.2.1.44" evidence="2"/>
<dbReference type="InterPro" id="IPR050312">
    <property type="entry name" value="IolE/XylAMocC-like"/>
</dbReference>
<gene>
    <name evidence="2" type="primary">iolE</name>
    <name evidence="2" type="ORF">K8V65_06130</name>
</gene>
<feature type="domain" description="Xylose isomerase-like TIM barrel" evidence="1">
    <location>
        <begin position="41"/>
        <end position="278"/>
    </location>
</feature>
<dbReference type="NCBIfam" id="TIGR04379">
    <property type="entry name" value="myo_inos_iolE"/>
    <property type="match status" value="1"/>
</dbReference>
<reference evidence="2" key="2">
    <citation type="submission" date="2021-09" db="EMBL/GenBank/DDBJ databases">
        <authorList>
            <person name="Gilroy R."/>
        </authorList>
    </citation>
    <scope>NUCLEOTIDE SEQUENCE</scope>
    <source>
        <strain evidence="2">7318</strain>
    </source>
</reference>
<dbReference type="EMBL" id="DYVR01000169">
    <property type="protein sequence ID" value="HJF85219.1"/>
    <property type="molecule type" value="Genomic_DNA"/>
</dbReference>
<organism evidence="2 3">
    <name type="scientific">Megamonas hypermegale</name>
    <dbReference type="NCBI Taxonomy" id="158847"/>
    <lineage>
        <taxon>Bacteria</taxon>
        <taxon>Bacillati</taxon>
        <taxon>Bacillota</taxon>
        <taxon>Negativicutes</taxon>
        <taxon>Selenomonadales</taxon>
        <taxon>Selenomonadaceae</taxon>
        <taxon>Megamonas</taxon>
    </lineage>
</organism>
<dbReference type="Pfam" id="PF01261">
    <property type="entry name" value="AP_endonuc_2"/>
    <property type="match status" value="1"/>
</dbReference>
<name>A0A921HN86_9FIRM</name>
<dbReference type="PANTHER" id="PTHR12110:SF41">
    <property type="entry name" value="INOSOSE DEHYDRATASE"/>
    <property type="match status" value="1"/>
</dbReference>
<sequence length="299" mass="34391">MFEHNKIFIGISPINWTNDDMPFLGSTNNFEQILSEIALTGYSGTEIGITFPQNIDKIHYHAALRNLKIAGKWFNAYLATMPYAQIEQQFKAEIMQLQAVNASYINVCEMSYNLFRGDNSMFGEKPALSEKQWQNLCTGLNKLGKLAHKHNIKLCYHHHIGTVVQTEEEISFLLNHTEERYVHLCLDTADLTLANIDPVQFILKYDKRIGNVHLKDIYSEKMIEAQKNNYSFRQAIRHNCFTVPGDGNGYVNFQKIFQALNDTAYSGWLIVEAEQNPEIANPFEYALKARYYLSAMLDL</sequence>
<keyword evidence="2" id="KW-0456">Lyase</keyword>
<dbReference type="Gene3D" id="3.20.20.150">
    <property type="entry name" value="Divalent-metal-dependent TIM barrel enzymes"/>
    <property type="match status" value="1"/>
</dbReference>
<evidence type="ECO:0000259" key="1">
    <source>
        <dbReference type="Pfam" id="PF01261"/>
    </source>
</evidence>
<proteinExistence type="predicted"/>
<comment type="caution">
    <text evidence="2">The sequence shown here is derived from an EMBL/GenBank/DDBJ whole genome shotgun (WGS) entry which is preliminary data.</text>
</comment>
<dbReference type="InterPro" id="IPR036237">
    <property type="entry name" value="Xyl_isomerase-like_sf"/>
</dbReference>
<dbReference type="SUPFAM" id="SSF51658">
    <property type="entry name" value="Xylose isomerase-like"/>
    <property type="match status" value="1"/>
</dbReference>
<dbReference type="PANTHER" id="PTHR12110">
    <property type="entry name" value="HYDROXYPYRUVATE ISOMERASE"/>
    <property type="match status" value="1"/>
</dbReference>
<dbReference type="GO" id="GO:0050114">
    <property type="term" value="F:myo-inosose-2 dehydratase activity"/>
    <property type="evidence" value="ECO:0007669"/>
    <property type="project" value="UniProtKB-EC"/>
</dbReference>
<dbReference type="InterPro" id="IPR013022">
    <property type="entry name" value="Xyl_isomerase-like_TIM-brl"/>
</dbReference>
<protein>
    <submittedName>
        <fullName evidence="2">Myo-inosose-2 dehydratase</fullName>
        <ecNumber evidence="2">4.2.1.44</ecNumber>
    </submittedName>
</protein>
<reference evidence="2" key="1">
    <citation type="journal article" date="2021" name="PeerJ">
        <title>Extensive microbial diversity within the chicken gut microbiome revealed by metagenomics and culture.</title>
        <authorList>
            <person name="Gilroy R."/>
            <person name="Ravi A."/>
            <person name="Getino M."/>
            <person name="Pursley I."/>
            <person name="Horton D.L."/>
            <person name="Alikhan N.F."/>
            <person name="Baker D."/>
            <person name="Gharbi K."/>
            <person name="Hall N."/>
            <person name="Watson M."/>
            <person name="Adriaenssens E.M."/>
            <person name="Foster-Nyarko E."/>
            <person name="Jarju S."/>
            <person name="Secka A."/>
            <person name="Antonio M."/>
            <person name="Oren A."/>
            <person name="Chaudhuri R.R."/>
            <person name="La Ragione R."/>
            <person name="Hildebrand F."/>
            <person name="Pallen M.J."/>
        </authorList>
    </citation>
    <scope>NUCLEOTIDE SEQUENCE</scope>
    <source>
        <strain evidence="2">7318</strain>
    </source>
</reference>
<dbReference type="InterPro" id="IPR030823">
    <property type="entry name" value="IolE/MocC"/>
</dbReference>
<accession>A0A921HN86</accession>
<dbReference type="Proteomes" id="UP000780768">
    <property type="component" value="Unassembled WGS sequence"/>
</dbReference>
<evidence type="ECO:0000313" key="2">
    <source>
        <dbReference type="EMBL" id="HJF85219.1"/>
    </source>
</evidence>
<dbReference type="AlphaFoldDB" id="A0A921HN86"/>
<evidence type="ECO:0000313" key="3">
    <source>
        <dbReference type="Proteomes" id="UP000780768"/>
    </source>
</evidence>